<proteinExistence type="predicted"/>
<reference evidence="1 2" key="1">
    <citation type="submission" date="2024-01" db="EMBL/GenBank/DDBJ databases">
        <title>The genomes of 5 underutilized Papilionoideae crops provide insights into root nodulation and disease resistanc.</title>
        <authorList>
            <person name="Jiang F."/>
        </authorList>
    </citation>
    <scope>NUCLEOTIDE SEQUENCE [LARGE SCALE GENOMIC DNA]</scope>
    <source>
        <strain evidence="1">LVBAO_FW01</strain>
        <tissue evidence="1">Leaves</tissue>
    </source>
</reference>
<accession>A0AAN9L680</accession>
<evidence type="ECO:0000313" key="1">
    <source>
        <dbReference type="EMBL" id="KAK7330210.1"/>
    </source>
</evidence>
<evidence type="ECO:0000313" key="2">
    <source>
        <dbReference type="Proteomes" id="UP001367508"/>
    </source>
</evidence>
<dbReference type="AlphaFoldDB" id="A0AAN9L680"/>
<protein>
    <submittedName>
        <fullName evidence="1">Uncharacterized protein</fullName>
    </submittedName>
</protein>
<dbReference type="EMBL" id="JAYMYQ010000005">
    <property type="protein sequence ID" value="KAK7330210.1"/>
    <property type="molecule type" value="Genomic_DNA"/>
</dbReference>
<sequence length="81" mass="9150">MVELFSPFCLHEQLVSGEQRDQIAIVGKVMKQNTFLPLDVCAYEAELQISIVGRSVDGDLWCFQSKINSGGGKEWQRFAEK</sequence>
<gene>
    <name evidence="1" type="ORF">VNO77_24397</name>
</gene>
<name>A0AAN9L680_CANGL</name>
<keyword evidence="2" id="KW-1185">Reference proteome</keyword>
<comment type="caution">
    <text evidence="1">The sequence shown here is derived from an EMBL/GenBank/DDBJ whole genome shotgun (WGS) entry which is preliminary data.</text>
</comment>
<organism evidence="1 2">
    <name type="scientific">Canavalia gladiata</name>
    <name type="common">Sword bean</name>
    <name type="synonym">Dolichos gladiatus</name>
    <dbReference type="NCBI Taxonomy" id="3824"/>
    <lineage>
        <taxon>Eukaryota</taxon>
        <taxon>Viridiplantae</taxon>
        <taxon>Streptophyta</taxon>
        <taxon>Embryophyta</taxon>
        <taxon>Tracheophyta</taxon>
        <taxon>Spermatophyta</taxon>
        <taxon>Magnoliopsida</taxon>
        <taxon>eudicotyledons</taxon>
        <taxon>Gunneridae</taxon>
        <taxon>Pentapetalae</taxon>
        <taxon>rosids</taxon>
        <taxon>fabids</taxon>
        <taxon>Fabales</taxon>
        <taxon>Fabaceae</taxon>
        <taxon>Papilionoideae</taxon>
        <taxon>50 kb inversion clade</taxon>
        <taxon>NPAAA clade</taxon>
        <taxon>indigoferoid/millettioid clade</taxon>
        <taxon>Phaseoleae</taxon>
        <taxon>Canavalia</taxon>
    </lineage>
</organism>
<dbReference type="Proteomes" id="UP001367508">
    <property type="component" value="Unassembled WGS sequence"/>
</dbReference>